<proteinExistence type="predicted"/>
<accession>A0ABD3JKF8</accession>
<gene>
    <name evidence="1" type="ORF">ACJRO7_032872</name>
</gene>
<organism evidence="1 2">
    <name type="scientific">Eucalyptus globulus</name>
    <name type="common">Tasmanian blue gum</name>
    <dbReference type="NCBI Taxonomy" id="34317"/>
    <lineage>
        <taxon>Eukaryota</taxon>
        <taxon>Viridiplantae</taxon>
        <taxon>Streptophyta</taxon>
        <taxon>Embryophyta</taxon>
        <taxon>Tracheophyta</taxon>
        <taxon>Spermatophyta</taxon>
        <taxon>Magnoliopsida</taxon>
        <taxon>eudicotyledons</taxon>
        <taxon>Gunneridae</taxon>
        <taxon>Pentapetalae</taxon>
        <taxon>rosids</taxon>
        <taxon>malvids</taxon>
        <taxon>Myrtales</taxon>
        <taxon>Myrtaceae</taxon>
        <taxon>Myrtoideae</taxon>
        <taxon>Eucalypteae</taxon>
        <taxon>Eucalyptus</taxon>
    </lineage>
</organism>
<evidence type="ECO:0000313" key="1">
    <source>
        <dbReference type="EMBL" id="KAL3728194.1"/>
    </source>
</evidence>
<dbReference type="AlphaFoldDB" id="A0ABD3JKF8"/>
<comment type="caution">
    <text evidence="1">The sequence shown here is derived from an EMBL/GenBank/DDBJ whole genome shotgun (WGS) entry which is preliminary data.</text>
</comment>
<evidence type="ECO:0000313" key="2">
    <source>
        <dbReference type="Proteomes" id="UP001634007"/>
    </source>
</evidence>
<keyword evidence="2" id="KW-1185">Reference proteome</keyword>
<dbReference type="EMBL" id="JBJKBG010000008">
    <property type="protein sequence ID" value="KAL3728194.1"/>
    <property type="molecule type" value="Genomic_DNA"/>
</dbReference>
<sequence length="80" mass="8769">MGAPKKAPVPLQAVLLADSFATRFCPITLERHKVPPSPLPFVLLLLPRPPPLPASFAPGGEVSRLDSAEFRFVRIVLNWL</sequence>
<dbReference type="Proteomes" id="UP001634007">
    <property type="component" value="Unassembled WGS sequence"/>
</dbReference>
<protein>
    <submittedName>
        <fullName evidence="1">Uncharacterized protein</fullName>
    </submittedName>
</protein>
<name>A0ABD3JKF8_EUCGL</name>
<reference evidence="1 2" key="1">
    <citation type="submission" date="2024-11" db="EMBL/GenBank/DDBJ databases">
        <title>Chromosome-level genome assembly of Eucalyptus globulus Labill. provides insights into its genome evolution.</title>
        <authorList>
            <person name="Li X."/>
        </authorList>
    </citation>
    <scope>NUCLEOTIDE SEQUENCE [LARGE SCALE GENOMIC DNA]</scope>
    <source>
        <strain evidence="1">CL2024</strain>
        <tissue evidence="1">Fresh tender leaves</tissue>
    </source>
</reference>